<dbReference type="AlphaFoldDB" id="A0A7M3MD89"/>
<name>A0A7M3MD89_9BACT</name>
<evidence type="ECO:0000313" key="3">
    <source>
        <dbReference type="EMBL" id="TVM15969.1"/>
    </source>
</evidence>
<proteinExistence type="predicted"/>
<evidence type="ECO:0000256" key="2">
    <source>
        <dbReference type="SAM" id="SignalP"/>
    </source>
</evidence>
<feature type="chain" id="PRO_5029452064" description="DUF2066 domain-containing protein" evidence="2">
    <location>
        <begin position="19"/>
        <end position="429"/>
    </location>
</feature>
<protein>
    <recommendedName>
        <fullName evidence="5">DUF2066 domain-containing protein</fullName>
    </recommendedName>
</protein>
<comment type="caution">
    <text evidence="3">The sequence shown here is derived from an EMBL/GenBank/DDBJ whole genome shotgun (WGS) entry which is preliminary data.</text>
</comment>
<dbReference type="Proteomes" id="UP000448292">
    <property type="component" value="Unassembled WGS sequence"/>
</dbReference>
<evidence type="ECO:0000313" key="4">
    <source>
        <dbReference type="Proteomes" id="UP000448292"/>
    </source>
</evidence>
<gene>
    <name evidence="3" type="ORF">DPQ33_13450</name>
</gene>
<keyword evidence="2" id="KW-0732">Signal</keyword>
<feature type="signal peptide" evidence="2">
    <location>
        <begin position="1"/>
        <end position="18"/>
    </location>
</feature>
<evidence type="ECO:0008006" key="5">
    <source>
        <dbReference type="Google" id="ProtNLM"/>
    </source>
</evidence>
<dbReference type="EMBL" id="QMIE01000013">
    <property type="protein sequence ID" value="TVM15969.1"/>
    <property type="molecule type" value="Genomic_DNA"/>
</dbReference>
<feature type="compositionally biased region" description="Polar residues" evidence="1">
    <location>
        <begin position="376"/>
        <end position="388"/>
    </location>
</feature>
<feature type="region of interest" description="Disordered" evidence="1">
    <location>
        <begin position="375"/>
        <end position="429"/>
    </location>
</feature>
<reference evidence="3 4" key="1">
    <citation type="submission" date="2018-06" db="EMBL/GenBank/DDBJ databases">
        <title>Complete genome of Desulfovibrio indonesiensis P37SLT.</title>
        <authorList>
            <person name="Crispim J.S."/>
            <person name="Vidigal P.M.P."/>
            <person name="Silva L.C.F."/>
            <person name="Laguardia C.N."/>
            <person name="Araujo L.C."/>
            <person name="Dias R.S."/>
            <person name="Sousa M.P."/>
            <person name="Paula S.O."/>
            <person name="Silva C."/>
        </authorList>
    </citation>
    <scope>NUCLEOTIDE SEQUENCE [LARGE SCALE GENOMIC DNA]</scope>
    <source>
        <strain evidence="3 4">P37SLT</strain>
    </source>
</reference>
<sequence length="429" mass="45649">MAAVVVSASLLVQNQAAAAVVEIVVSSPQDANATTAATNGQDSIVDRALRQAVIDAAHSILPAPIDNSRRAMLDRMLADRTTGFVVSYSELESREENGTVVRVFDVQVNNRSLKQWLRQLGLFATAHFDLGYSRSIQGASAEQIQNIDQLAMLMGLDQRPGVKPKMTIAREGDAWKGTLDADSGALNRSSESLPSVWLALWGEYFAGRYEQDPLLAAAAANGLGEEALADARGRLTVRGWTSLDAVEAFDVQLKSWPAEVQNVVFGDMHFGAKSITATWSLTAKQPNALKQRIDEYIAGRNLSYTLALEAPPEPASGLVNATAGAESAPADPVIIEGESAEVADQLDDALQDVEQDASKTIQQGTDVDDIVDSLADSITNRAGDSSQPGRAVEPAPSQSPEREPGAGESSGYGPRWRDQGGAEGETPLH</sequence>
<evidence type="ECO:0000256" key="1">
    <source>
        <dbReference type="SAM" id="MobiDB-lite"/>
    </source>
</evidence>
<feature type="compositionally biased region" description="Basic and acidic residues" evidence="1">
    <location>
        <begin position="415"/>
        <end position="429"/>
    </location>
</feature>
<organism evidence="3 4">
    <name type="scientific">Oceanidesulfovibrio indonesiensis</name>
    <dbReference type="NCBI Taxonomy" id="54767"/>
    <lineage>
        <taxon>Bacteria</taxon>
        <taxon>Pseudomonadati</taxon>
        <taxon>Thermodesulfobacteriota</taxon>
        <taxon>Desulfovibrionia</taxon>
        <taxon>Desulfovibrionales</taxon>
        <taxon>Desulfovibrionaceae</taxon>
        <taxon>Oceanidesulfovibrio</taxon>
    </lineage>
</organism>
<accession>A0A7M3MD89</accession>
<keyword evidence="4" id="KW-1185">Reference proteome</keyword>